<feature type="compositionally biased region" description="Basic and acidic residues" evidence="9">
    <location>
        <begin position="449"/>
        <end position="460"/>
    </location>
</feature>
<evidence type="ECO:0000256" key="6">
    <source>
        <dbReference type="ARBA" id="ARBA00022786"/>
    </source>
</evidence>
<dbReference type="PANTHER" id="PTHR24202:SF4">
    <property type="entry name" value="E3 UBIQUITIN-PROTEIN LIGASE MIB2-RELATED"/>
    <property type="match status" value="1"/>
</dbReference>
<feature type="domain" description="B box-type" evidence="10">
    <location>
        <begin position="132"/>
        <end position="175"/>
    </location>
</feature>
<evidence type="ECO:0000259" key="10">
    <source>
        <dbReference type="PROSITE" id="PS50119"/>
    </source>
</evidence>
<keyword evidence="7" id="KW-0862">Zinc</keyword>
<dbReference type="GO" id="GO:0004842">
    <property type="term" value="F:ubiquitin-protein transferase activity"/>
    <property type="evidence" value="ECO:0007669"/>
    <property type="project" value="InterPro"/>
</dbReference>
<evidence type="ECO:0000256" key="2">
    <source>
        <dbReference type="ARBA" id="ARBA00022679"/>
    </source>
</evidence>
<dbReference type="Pfam" id="PF06701">
    <property type="entry name" value="MIB_HERC2"/>
    <property type="match status" value="1"/>
</dbReference>
<dbReference type="SUPFAM" id="SSF57850">
    <property type="entry name" value="RING/U-box"/>
    <property type="match status" value="1"/>
</dbReference>
<evidence type="ECO:0000256" key="1">
    <source>
        <dbReference type="ARBA" id="ARBA00004906"/>
    </source>
</evidence>
<keyword evidence="13" id="KW-1185">Reference proteome</keyword>
<dbReference type="Gene3D" id="3.30.60.90">
    <property type="match status" value="1"/>
</dbReference>
<keyword evidence="5 8" id="KW-0863">Zinc-finger</keyword>
<reference evidence="12" key="2">
    <citation type="submission" date="2020-11" db="EMBL/GenBank/DDBJ databases">
        <authorList>
            <person name="McCartney M.A."/>
            <person name="Auch B."/>
            <person name="Kono T."/>
            <person name="Mallez S."/>
            <person name="Becker A."/>
            <person name="Gohl D.M."/>
            <person name="Silverstein K.A.T."/>
            <person name="Koren S."/>
            <person name="Bechman K.B."/>
            <person name="Herman A."/>
            <person name="Abrahante J.E."/>
            <person name="Garbe J."/>
        </authorList>
    </citation>
    <scope>NUCLEOTIDE SEQUENCE</scope>
    <source>
        <strain evidence="12">Duluth1</strain>
        <tissue evidence="12">Whole animal</tissue>
    </source>
</reference>
<evidence type="ECO:0000313" key="13">
    <source>
        <dbReference type="Proteomes" id="UP000828390"/>
    </source>
</evidence>
<dbReference type="PROSITE" id="PS50119">
    <property type="entry name" value="ZF_BBOX"/>
    <property type="match status" value="1"/>
</dbReference>
<keyword evidence="6" id="KW-0833">Ubl conjugation pathway</keyword>
<dbReference type="PROSITE" id="PS51416">
    <property type="entry name" value="MIB_HERC2"/>
    <property type="match status" value="1"/>
</dbReference>
<evidence type="ECO:0000256" key="5">
    <source>
        <dbReference type="ARBA" id="ARBA00022771"/>
    </source>
</evidence>
<dbReference type="EMBL" id="JAIWYP010000001">
    <property type="protein sequence ID" value="KAH3880251.1"/>
    <property type="molecule type" value="Genomic_DNA"/>
</dbReference>
<feature type="region of interest" description="Disordered" evidence="9">
    <location>
        <begin position="406"/>
        <end position="463"/>
    </location>
</feature>
<dbReference type="InterPro" id="IPR043145">
    <property type="entry name" value="Znf_ZZ_sf"/>
</dbReference>
<dbReference type="InterPro" id="IPR010606">
    <property type="entry name" value="Mib_Herc2"/>
</dbReference>
<reference evidence="12" key="1">
    <citation type="journal article" date="2019" name="bioRxiv">
        <title>The Genome of the Zebra Mussel, Dreissena polymorpha: A Resource for Invasive Species Research.</title>
        <authorList>
            <person name="McCartney M.A."/>
            <person name="Auch B."/>
            <person name="Kono T."/>
            <person name="Mallez S."/>
            <person name="Zhang Y."/>
            <person name="Obille A."/>
            <person name="Becker A."/>
            <person name="Abrahante J.E."/>
            <person name="Garbe J."/>
            <person name="Badalamenti J.P."/>
            <person name="Herman A."/>
            <person name="Mangelson H."/>
            <person name="Liachko I."/>
            <person name="Sullivan S."/>
            <person name="Sone E.D."/>
            <person name="Koren S."/>
            <person name="Silverstein K.A.T."/>
            <person name="Beckman K.B."/>
            <person name="Gohl D.M."/>
        </authorList>
    </citation>
    <scope>NUCLEOTIDE SEQUENCE</scope>
    <source>
        <strain evidence="12">Duluth1</strain>
        <tissue evidence="12">Whole animal</tissue>
    </source>
</reference>
<evidence type="ECO:0000256" key="9">
    <source>
        <dbReference type="SAM" id="MobiDB-lite"/>
    </source>
</evidence>
<comment type="pathway">
    <text evidence="1">Protein modification; protein ubiquitination.</text>
</comment>
<organism evidence="12 13">
    <name type="scientific">Dreissena polymorpha</name>
    <name type="common">Zebra mussel</name>
    <name type="synonym">Mytilus polymorpha</name>
    <dbReference type="NCBI Taxonomy" id="45954"/>
    <lineage>
        <taxon>Eukaryota</taxon>
        <taxon>Metazoa</taxon>
        <taxon>Spiralia</taxon>
        <taxon>Lophotrochozoa</taxon>
        <taxon>Mollusca</taxon>
        <taxon>Bivalvia</taxon>
        <taxon>Autobranchia</taxon>
        <taxon>Heteroconchia</taxon>
        <taxon>Euheterodonta</taxon>
        <taxon>Imparidentia</taxon>
        <taxon>Neoheterodontei</taxon>
        <taxon>Myida</taxon>
        <taxon>Dreissenoidea</taxon>
        <taxon>Dreissenidae</taxon>
        <taxon>Dreissena</taxon>
    </lineage>
</organism>
<name>A0A9D4MPV5_DREPO</name>
<evidence type="ECO:0008006" key="14">
    <source>
        <dbReference type="Google" id="ProtNLM"/>
    </source>
</evidence>
<proteinExistence type="predicted"/>
<dbReference type="InterPro" id="IPR040847">
    <property type="entry name" value="SH3_15"/>
</dbReference>
<keyword evidence="4" id="KW-0677">Repeat</keyword>
<dbReference type="SUPFAM" id="SSF159034">
    <property type="entry name" value="Mib/herc2 domain-like"/>
    <property type="match status" value="2"/>
</dbReference>
<dbReference type="GO" id="GO:0016567">
    <property type="term" value="P:protein ubiquitination"/>
    <property type="evidence" value="ECO:0007669"/>
    <property type="project" value="InterPro"/>
</dbReference>
<evidence type="ECO:0000256" key="8">
    <source>
        <dbReference type="PROSITE-ProRule" id="PRU00024"/>
    </source>
</evidence>
<dbReference type="GO" id="GO:0008270">
    <property type="term" value="F:zinc ion binding"/>
    <property type="evidence" value="ECO:0007669"/>
    <property type="project" value="UniProtKB-KW"/>
</dbReference>
<dbReference type="Gene3D" id="2.30.30.40">
    <property type="entry name" value="SH3 Domains"/>
    <property type="match status" value="2"/>
</dbReference>
<dbReference type="InterPro" id="IPR037252">
    <property type="entry name" value="Mib_Herc2_sf"/>
</dbReference>
<comment type="caution">
    <text evidence="12">The sequence shown here is derived from an EMBL/GenBank/DDBJ whole genome shotgun (WGS) entry which is preliminary data.</text>
</comment>
<accession>A0A9D4MPV5</accession>
<dbReference type="GO" id="GO:0005737">
    <property type="term" value="C:cytoplasm"/>
    <property type="evidence" value="ECO:0007669"/>
    <property type="project" value="TreeGrafter"/>
</dbReference>
<feature type="domain" description="MIB/HERC2" evidence="11">
    <location>
        <begin position="49"/>
        <end position="124"/>
    </location>
</feature>
<dbReference type="PANTHER" id="PTHR24202">
    <property type="entry name" value="E3 UBIQUITIN-PROTEIN LIGASE MIB2"/>
    <property type="match status" value="1"/>
</dbReference>
<protein>
    <recommendedName>
        <fullName evidence="14">RING-type E3 ubiquitin transferase</fullName>
    </recommendedName>
</protein>
<sequence>MHLLSTCSLQNVQLVKPETSVLIQATGVLVITSSFNVAVMATGKSGRPADPQWPDWMKPGVRVIRGPDFRATVKNHDETNLGILSYVPKTVTNNRVHVVWDTGQERNYNSGFTGQYDLRAYDLQQVGISHKKKCSGCNSSPIRGMLFTCRDCKEDLCTVCYHGDKHNLDHTFYRLDSASSDIVPLPPRKNSQFLRLMGVTEKTEVIRGPHWNYTGADGETGRGIIKAFVDEKDGKYRAWVRVKWDVGKEMKEYRFGAEGYVDVIASKVVPIGKVYSDHLPFLGITKLKVGDKVTVNLTLEELNAIQAQANKDGKVPGGWDTKATQSLFNGESFREYVISKTALFRKDASKLKILQNGHGGMPAGMEMACGKLGRLIEIRKDGDMLVMVGGKQYTFNPSCCLPVTDPKVASKAPPMPSPDSDGDDNTKGEDESAKPAPEGDCVPGRRFISKPDEDKKENKNLKGRNGYKSLITNFIELGANTCLKDDEGDTPLHYAAFG</sequence>
<keyword evidence="2" id="KW-0808">Transferase</keyword>
<dbReference type="InterPro" id="IPR000315">
    <property type="entry name" value="Znf_B-box"/>
</dbReference>
<feature type="compositionally biased region" description="Basic and acidic residues" evidence="9">
    <location>
        <begin position="424"/>
        <end position="433"/>
    </location>
</feature>
<evidence type="ECO:0000259" key="11">
    <source>
        <dbReference type="PROSITE" id="PS51416"/>
    </source>
</evidence>
<evidence type="ECO:0000313" key="12">
    <source>
        <dbReference type="EMBL" id="KAH3880251.1"/>
    </source>
</evidence>
<evidence type="ECO:0000256" key="4">
    <source>
        <dbReference type="ARBA" id="ARBA00022737"/>
    </source>
</evidence>
<evidence type="ECO:0000256" key="3">
    <source>
        <dbReference type="ARBA" id="ARBA00022723"/>
    </source>
</evidence>
<dbReference type="Proteomes" id="UP000828390">
    <property type="component" value="Unassembled WGS sequence"/>
</dbReference>
<keyword evidence="3" id="KW-0479">Metal-binding</keyword>
<gene>
    <name evidence="12" type="ORF">DPMN_004161</name>
</gene>
<dbReference type="Pfam" id="PF18346">
    <property type="entry name" value="SH3_15"/>
    <property type="match status" value="1"/>
</dbReference>
<evidence type="ECO:0000256" key="7">
    <source>
        <dbReference type="ARBA" id="ARBA00022833"/>
    </source>
</evidence>
<dbReference type="AlphaFoldDB" id="A0A9D4MPV5"/>